<dbReference type="GO" id="GO:0051536">
    <property type="term" value="F:iron-sulfur cluster binding"/>
    <property type="evidence" value="ECO:0007669"/>
    <property type="project" value="UniProtKB-KW"/>
</dbReference>
<dbReference type="GO" id="GO:0046872">
    <property type="term" value="F:metal ion binding"/>
    <property type="evidence" value="ECO:0007669"/>
    <property type="project" value="UniProtKB-KW"/>
</dbReference>
<dbReference type="SUPFAM" id="SSF102114">
    <property type="entry name" value="Radical SAM enzymes"/>
    <property type="match status" value="1"/>
</dbReference>
<keyword evidence="4" id="KW-0411">Iron-sulfur</keyword>
<evidence type="ECO:0000313" key="6">
    <source>
        <dbReference type="EMBL" id="OUM19848.1"/>
    </source>
</evidence>
<comment type="caution">
    <text evidence="6">The sequence shown here is derived from an EMBL/GenBank/DDBJ whole genome shotgun (WGS) entry which is preliminary data.</text>
</comment>
<gene>
    <name evidence="6" type="ORF">CBW42_11130</name>
</gene>
<dbReference type="InterPro" id="IPR050377">
    <property type="entry name" value="Radical_SAM_PqqE_MftC-like"/>
</dbReference>
<evidence type="ECO:0000313" key="7">
    <source>
        <dbReference type="Proteomes" id="UP000194903"/>
    </source>
</evidence>
<dbReference type="Gene3D" id="3.20.20.70">
    <property type="entry name" value="Aldolase class I"/>
    <property type="match status" value="1"/>
</dbReference>
<dbReference type="InterPro" id="IPR023822">
    <property type="entry name" value="rSAM_TatD-assoc_bac"/>
</dbReference>
<keyword evidence="2" id="KW-0479">Metal-binding</keyword>
<dbReference type="AlphaFoldDB" id="A0A252F216"/>
<dbReference type="Pfam" id="PF04055">
    <property type="entry name" value="Radical_SAM"/>
    <property type="match status" value="1"/>
</dbReference>
<evidence type="ECO:0000256" key="3">
    <source>
        <dbReference type="ARBA" id="ARBA00023004"/>
    </source>
</evidence>
<evidence type="ECO:0000256" key="2">
    <source>
        <dbReference type="ARBA" id="ARBA00022723"/>
    </source>
</evidence>
<keyword evidence="3" id="KW-0408">Iron</keyword>
<dbReference type="InterPro" id="IPR013785">
    <property type="entry name" value="Aldolase_TIM"/>
</dbReference>
<dbReference type="InterPro" id="IPR023821">
    <property type="entry name" value="rSAM_TatD-assoc"/>
</dbReference>
<reference evidence="6 7" key="1">
    <citation type="submission" date="2017-05" db="EMBL/GenBank/DDBJ databases">
        <title>Butyricicoccus porcorum sp. nov. a butyrate-producing bacterium from the swine intestinal tract.</title>
        <authorList>
            <person name="Trachsel J."/>
            <person name="Humphrey S."/>
            <person name="Allen H.K."/>
        </authorList>
    </citation>
    <scope>NUCLEOTIDE SEQUENCE [LARGE SCALE GENOMIC DNA]</scope>
    <source>
        <strain evidence="6">BB10</strain>
    </source>
</reference>
<accession>A0A252F216</accession>
<dbReference type="CDD" id="cd01335">
    <property type="entry name" value="Radical_SAM"/>
    <property type="match status" value="1"/>
</dbReference>
<sequence length="201" mass="22597">MTIVYDVHNGLYINLTNRCPCACTFCLRQTMDHVGNSGGLWLEHEPSYEEITAAIDGCDLDKYSEAVFCGFGEPTERLDMLLRTAQYIKSKCPELEIRINTNGLGDLVNGEPIADRLSGLIDVVSISLNTPNAEEYLRLTRSKFGEQSFDAMIRFAKDCVKTVPEVVMTTVDTTISHEEEAQCRAICESIGARYRIRPWED</sequence>
<dbReference type="Proteomes" id="UP000194903">
    <property type="component" value="Unassembled WGS sequence"/>
</dbReference>
<dbReference type="GO" id="GO:0003824">
    <property type="term" value="F:catalytic activity"/>
    <property type="evidence" value="ECO:0007669"/>
    <property type="project" value="InterPro"/>
</dbReference>
<dbReference type="OrthoDB" id="6258756at2"/>
<dbReference type="PROSITE" id="PS51918">
    <property type="entry name" value="RADICAL_SAM"/>
    <property type="match status" value="1"/>
</dbReference>
<organism evidence="6 7">
    <name type="scientific">Butyricicoccus porcorum</name>
    <dbReference type="NCBI Taxonomy" id="1945634"/>
    <lineage>
        <taxon>Bacteria</taxon>
        <taxon>Bacillati</taxon>
        <taxon>Bacillota</taxon>
        <taxon>Clostridia</taxon>
        <taxon>Eubacteriales</taxon>
        <taxon>Butyricicoccaceae</taxon>
        <taxon>Butyricicoccus</taxon>
    </lineage>
</organism>
<evidence type="ECO:0000256" key="1">
    <source>
        <dbReference type="ARBA" id="ARBA00022691"/>
    </source>
</evidence>
<feature type="domain" description="Radical SAM core" evidence="5">
    <location>
        <begin position="5"/>
        <end position="201"/>
    </location>
</feature>
<dbReference type="SFLD" id="SFLDS00029">
    <property type="entry name" value="Radical_SAM"/>
    <property type="match status" value="1"/>
</dbReference>
<evidence type="ECO:0000256" key="4">
    <source>
        <dbReference type="ARBA" id="ARBA00023014"/>
    </source>
</evidence>
<dbReference type="SFLD" id="SFLDG01111">
    <property type="entry name" value="Uncharacterised_Radical_SAM_Su"/>
    <property type="match status" value="1"/>
</dbReference>
<dbReference type="InterPro" id="IPR058240">
    <property type="entry name" value="rSAM_sf"/>
</dbReference>
<proteinExistence type="predicted"/>
<dbReference type="EMBL" id="NHOC01000010">
    <property type="protein sequence ID" value="OUM19848.1"/>
    <property type="molecule type" value="Genomic_DNA"/>
</dbReference>
<dbReference type="PANTHER" id="PTHR11228:SF7">
    <property type="entry name" value="PQQA PEPTIDE CYCLASE"/>
    <property type="match status" value="1"/>
</dbReference>
<dbReference type="PANTHER" id="PTHR11228">
    <property type="entry name" value="RADICAL SAM DOMAIN PROTEIN"/>
    <property type="match status" value="1"/>
</dbReference>
<dbReference type="InterPro" id="IPR007197">
    <property type="entry name" value="rSAM"/>
</dbReference>
<name>A0A252F216_9FIRM</name>
<protein>
    <submittedName>
        <fullName evidence="6">Radical SAM protein</fullName>
    </submittedName>
</protein>
<dbReference type="NCBIfam" id="TIGR04100">
    <property type="entry name" value="rSAM_pair_X"/>
    <property type="match status" value="1"/>
</dbReference>
<keyword evidence="7" id="KW-1185">Reference proteome</keyword>
<keyword evidence="1" id="KW-0949">S-adenosyl-L-methionine</keyword>
<dbReference type="NCBIfam" id="TIGR04038">
    <property type="entry name" value="tatD_link_rSAM"/>
    <property type="match status" value="1"/>
</dbReference>
<evidence type="ECO:0000259" key="5">
    <source>
        <dbReference type="PROSITE" id="PS51918"/>
    </source>
</evidence>